<organism evidence="3 4">
    <name type="scientific">Thiohalocapsa halophila</name>
    <dbReference type="NCBI Taxonomy" id="69359"/>
    <lineage>
        <taxon>Bacteria</taxon>
        <taxon>Pseudomonadati</taxon>
        <taxon>Pseudomonadota</taxon>
        <taxon>Gammaproteobacteria</taxon>
        <taxon>Chromatiales</taxon>
        <taxon>Chromatiaceae</taxon>
        <taxon>Thiohalocapsa</taxon>
    </lineage>
</organism>
<dbReference type="InterPro" id="IPR052169">
    <property type="entry name" value="CW_Biosynth-Accessory"/>
</dbReference>
<sequence>MCPTVRASRCLAPLQRAPISAENDREKSGKLHPLPACLPMSWRAAPSTCGRPGRGIARYHGRHAPPPAMIEMDQTTERALRLYAFGDVMLHGRYQAHADAGTAADLFAPLSALLADADLAVGNLETPLTTAGTARADKLCLRGDPVYARHLAEAGVSVLSLANNHCMDFGADALAETRALLDAAGIASTGAGADLASATAPVIVERHGIRVGLLAACDALTKPAPAATATTPGIAPLEPEAVLAAVDALRPQVDHLVLMLHWGLEYSPLPTPEQVQLADAAIARGVSVILGHHSHCMQGVMQRGGAVVAYSLANLTDDGVDLKTPMRHYLAPLTEVDRESFLLRLALHKDRVELLEPVPLWLDDSGRPTAATGERAEKIRAQLADCTAQLAATADLETHWADSVIERRVAGPLISWWRDGSLWDKMRRFRPGQLVSAWLLLTTYLKVRFSRGDDRWLLYNERNDTRPMPAVRQPRSGSDNGGTE</sequence>
<accession>A0ABS1CJ59</accession>
<dbReference type="InterPro" id="IPR019079">
    <property type="entry name" value="Capsule_synth_CapA"/>
</dbReference>
<keyword evidence="4" id="KW-1185">Reference proteome</keyword>
<evidence type="ECO:0000256" key="1">
    <source>
        <dbReference type="ARBA" id="ARBA00005662"/>
    </source>
</evidence>
<evidence type="ECO:0000313" key="4">
    <source>
        <dbReference type="Proteomes" id="UP000748752"/>
    </source>
</evidence>
<dbReference type="PANTHER" id="PTHR33393">
    <property type="entry name" value="POLYGLUTAMINE SYNTHESIS ACCESSORY PROTEIN RV0574C-RELATED"/>
    <property type="match status" value="1"/>
</dbReference>
<feature type="domain" description="Capsule synthesis protein CapA" evidence="2">
    <location>
        <begin position="81"/>
        <end position="319"/>
    </location>
</feature>
<dbReference type="SMART" id="SM00854">
    <property type="entry name" value="PGA_cap"/>
    <property type="match status" value="1"/>
</dbReference>
<comment type="similarity">
    <text evidence="1">Belongs to the CapA family.</text>
</comment>
<dbReference type="Pfam" id="PF09587">
    <property type="entry name" value="PGA_cap"/>
    <property type="match status" value="1"/>
</dbReference>
<dbReference type="Gene3D" id="3.60.21.10">
    <property type="match status" value="1"/>
</dbReference>
<dbReference type="EMBL" id="NRRV01000031">
    <property type="protein sequence ID" value="MBK1631738.1"/>
    <property type="molecule type" value="Genomic_DNA"/>
</dbReference>
<protein>
    <recommendedName>
        <fullName evidence="2">Capsule synthesis protein CapA domain-containing protein</fullName>
    </recommendedName>
</protein>
<dbReference type="SUPFAM" id="SSF56300">
    <property type="entry name" value="Metallo-dependent phosphatases"/>
    <property type="match status" value="1"/>
</dbReference>
<evidence type="ECO:0000259" key="2">
    <source>
        <dbReference type="SMART" id="SM00854"/>
    </source>
</evidence>
<dbReference type="PANTHER" id="PTHR33393:SF13">
    <property type="entry name" value="PGA BIOSYNTHESIS PROTEIN CAPA"/>
    <property type="match status" value="1"/>
</dbReference>
<reference evidence="3 4" key="1">
    <citation type="journal article" date="2020" name="Microorganisms">
        <title>Osmotic Adaptation and Compatible Solute Biosynthesis of Phototrophic Bacteria as Revealed from Genome Analyses.</title>
        <authorList>
            <person name="Imhoff J.F."/>
            <person name="Rahn T."/>
            <person name="Kunzel S."/>
            <person name="Keller A."/>
            <person name="Neulinger S.C."/>
        </authorList>
    </citation>
    <scope>NUCLEOTIDE SEQUENCE [LARGE SCALE GENOMIC DNA]</scope>
    <source>
        <strain evidence="3 4">DSM 6210</strain>
    </source>
</reference>
<evidence type="ECO:0000313" key="3">
    <source>
        <dbReference type="EMBL" id="MBK1631738.1"/>
    </source>
</evidence>
<name>A0ABS1CJ59_9GAMM</name>
<dbReference type="InterPro" id="IPR029052">
    <property type="entry name" value="Metallo-depent_PP-like"/>
</dbReference>
<dbReference type="Proteomes" id="UP000748752">
    <property type="component" value="Unassembled WGS sequence"/>
</dbReference>
<dbReference type="CDD" id="cd07381">
    <property type="entry name" value="MPP_CapA"/>
    <property type="match status" value="1"/>
</dbReference>
<comment type="caution">
    <text evidence="3">The sequence shown here is derived from an EMBL/GenBank/DDBJ whole genome shotgun (WGS) entry which is preliminary data.</text>
</comment>
<gene>
    <name evidence="3" type="ORF">CKO31_13480</name>
</gene>
<proteinExistence type="inferred from homology"/>